<dbReference type="Pfam" id="PF01195">
    <property type="entry name" value="Pept_tRNA_hydro"/>
    <property type="match status" value="1"/>
</dbReference>
<evidence type="ECO:0000256" key="1">
    <source>
        <dbReference type="ARBA" id="ARBA00013260"/>
    </source>
</evidence>
<evidence type="ECO:0000313" key="8">
    <source>
        <dbReference type="Proteomes" id="UP000053317"/>
    </source>
</evidence>
<accession>A0A0G2EA52</accession>
<feature type="region of interest" description="Disordered" evidence="6">
    <location>
        <begin position="135"/>
        <end position="155"/>
    </location>
</feature>
<gene>
    <name evidence="7" type="ORF">UCRPC4_g04585</name>
</gene>
<name>A0A0G2EA52_PHACM</name>
<dbReference type="InterPro" id="IPR001328">
    <property type="entry name" value="Pept_tRNA_hydro"/>
</dbReference>
<sequence length="155" mass="16311">MNESGPSLHTALLTFLRQSPSASGPNNPKTGLILLHDEMELPPSTLSPPRSSTTSNKGHNGLRSIWPLLQQSRLINDIEIMKLGIGIGRPDSKASDVVSKYVLRKLTWEEKMGIEALTEKALDAIEGFERKIAGGGAGAGGGGGGGARNRGKTGI</sequence>
<dbReference type="GO" id="GO:0004045">
    <property type="term" value="F:peptidyl-tRNA hydrolase activity"/>
    <property type="evidence" value="ECO:0007669"/>
    <property type="project" value="UniProtKB-EC"/>
</dbReference>
<dbReference type="Gene3D" id="3.40.50.1470">
    <property type="entry name" value="Peptidyl-tRNA hydrolase"/>
    <property type="match status" value="1"/>
</dbReference>
<dbReference type="PROSITE" id="PS01196">
    <property type="entry name" value="PEPT_TRNA_HYDROL_2"/>
    <property type="match status" value="1"/>
</dbReference>
<evidence type="ECO:0000256" key="2">
    <source>
        <dbReference type="ARBA" id="ARBA00022555"/>
    </source>
</evidence>
<comment type="caution">
    <text evidence="7">The sequence shown here is derived from an EMBL/GenBank/DDBJ whole genome shotgun (WGS) entry which is preliminary data.</text>
</comment>
<dbReference type="SUPFAM" id="SSF53178">
    <property type="entry name" value="Peptidyl-tRNA hydrolase-like"/>
    <property type="match status" value="1"/>
</dbReference>
<proteinExistence type="inferred from homology"/>
<reference evidence="7 8" key="2">
    <citation type="submission" date="2015-05" db="EMBL/GenBank/DDBJ databases">
        <authorList>
            <person name="Morales-Cruz A."/>
            <person name="Amrine K.C."/>
            <person name="Cantu D."/>
        </authorList>
    </citation>
    <scope>NUCLEOTIDE SEQUENCE [LARGE SCALE GENOMIC DNA]</scope>
    <source>
        <strain evidence="7">UCRPC4</strain>
    </source>
</reference>
<evidence type="ECO:0000256" key="4">
    <source>
        <dbReference type="ARBA" id="ARBA00022884"/>
    </source>
</evidence>
<organism evidence="7 8">
    <name type="scientific">Phaeomoniella chlamydospora</name>
    <name type="common">Phaeoacremonium chlamydosporum</name>
    <dbReference type="NCBI Taxonomy" id="158046"/>
    <lineage>
        <taxon>Eukaryota</taxon>
        <taxon>Fungi</taxon>
        <taxon>Dikarya</taxon>
        <taxon>Ascomycota</taxon>
        <taxon>Pezizomycotina</taxon>
        <taxon>Eurotiomycetes</taxon>
        <taxon>Chaetothyriomycetidae</taxon>
        <taxon>Phaeomoniellales</taxon>
        <taxon>Phaeomoniellaceae</taxon>
        <taxon>Phaeomoniella</taxon>
    </lineage>
</organism>
<dbReference type="AlphaFoldDB" id="A0A0G2EA52"/>
<dbReference type="InterPro" id="IPR018171">
    <property type="entry name" value="Pept_tRNA_hydro_CS"/>
</dbReference>
<reference evidence="7 8" key="1">
    <citation type="submission" date="2015-05" db="EMBL/GenBank/DDBJ databases">
        <title>Distinctive expansion of gene families associated with plant cell wall degradation and secondary metabolism in the genomes of grapevine trunk pathogens.</title>
        <authorList>
            <person name="Lawrence D.P."/>
            <person name="Travadon R."/>
            <person name="Rolshausen P.E."/>
            <person name="Baumgartner K."/>
        </authorList>
    </citation>
    <scope>NUCLEOTIDE SEQUENCE [LARGE SCALE GENOMIC DNA]</scope>
    <source>
        <strain evidence="7">UCRPC4</strain>
    </source>
</reference>
<keyword evidence="8" id="KW-1185">Reference proteome</keyword>
<comment type="similarity">
    <text evidence="5">Belongs to the PTH family.</text>
</comment>
<dbReference type="GO" id="GO:0000049">
    <property type="term" value="F:tRNA binding"/>
    <property type="evidence" value="ECO:0007669"/>
    <property type="project" value="UniProtKB-KW"/>
</dbReference>
<evidence type="ECO:0000313" key="7">
    <source>
        <dbReference type="EMBL" id="KKY19211.1"/>
    </source>
</evidence>
<feature type="region of interest" description="Disordered" evidence="6">
    <location>
        <begin position="40"/>
        <end position="62"/>
    </location>
</feature>
<protein>
    <recommendedName>
        <fullName evidence="1">peptidyl-tRNA hydrolase</fullName>
        <ecNumber evidence="1">3.1.1.29</ecNumber>
    </recommendedName>
</protein>
<dbReference type="Proteomes" id="UP000053317">
    <property type="component" value="Unassembled WGS sequence"/>
</dbReference>
<evidence type="ECO:0000256" key="6">
    <source>
        <dbReference type="SAM" id="MobiDB-lite"/>
    </source>
</evidence>
<dbReference type="PANTHER" id="PTHR17224">
    <property type="entry name" value="PEPTIDYL-TRNA HYDROLASE"/>
    <property type="match status" value="1"/>
</dbReference>
<dbReference type="EMBL" id="LCWF01000109">
    <property type="protein sequence ID" value="KKY19211.1"/>
    <property type="molecule type" value="Genomic_DNA"/>
</dbReference>
<dbReference type="OrthoDB" id="1711136at2759"/>
<dbReference type="EC" id="3.1.1.29" evidence="1"/>
<keyword evidence="2" id="KW-0820">tRNA-binding</keyword>
<keyword evidence="3 7" id="KW-0378">Hydrolase</keyword>
<feature type="compositionally biased region" description="Low complexity" evidence="6">
    <location>
        <begin position="41"/>
        <end position="55"/>
    </location>
</feature>
<evidence type="ECO:0000256" key="3">
    <source>
        <dbReference type="ARBA" id="ARBA00022801"/>
    </source>
</evidence>
<dbReference type="PANTHER" id="PTHR17224:SF1">
    <property type="entry name" value="PEPTIDYL-TRNA HYDROLASE"/>
    <property type="match status" value="1"/>
</dbReference>
<dbReference type="InterPro" id="IPR036416">
    <property type="entry name" value="Pept_tRNA_hydro_sf"/>
</dbReference>
<keyword evidence="4" id="KW-0694">RNA-binding</keyword>
<evidence type="ECO:0000256" key="5">
    <source>
        <dbReference type="ARBA" id="ARBA00038063"/>
    </source>
</evidence>